<keyword evidence="1" id="KW-0285">Flavoprotein</keyword>
<reference evidence="5 6" key="1">
    <citation type="submission" date="2023-10" db="EMBL/GenBank/DDBJ databases">
        <title>Roseovarius strain S88 nov., isolated from a marine algae.</title>
        <authorList>
            <person name="Lee M.W."/>
            <person name="Lee J.K."/>
            <person name="Kim J.M."/>
            <person name="Choi D.G."/>
            <person name="Baek J.H."/>
            <person name="Bayburt H."/>
            <person name="Jung J.J."/>
            <person name="Han D.M."/>
            <person name="Jeon C.O."/>
        </authorList>
    </citation>
    <scope>NUCLEOTIDE SEQUENCE [LARGE SCALE GENOMIC DNA]</scope>
    <source>
        <strain evidence="5 6">S88</strain>
    </source>
</reference>
<dbReference type="PANTHER" id="PTHR42659">
    <property type="entry name" value="XANTHINE DEHYDROGENASE SUBUNIT C-RELATED"/>
    <property type="match status" value="1"/>
</dbReference>
<dbReference type="Gene3D" id="3.30.43.10">
    <property type="entry name" value="Uridine Diphospho-n-acetylenolpyruvylglucosamine Reductase, domain 2"/>
    <property type="match status" value="1"/>
</dbReference>
<keyword evidence="2" id="KW-0274">FAD</keyword>
<dbReference type="PANTHER" id="PTHR42659:SF2">
    <property type="entry name" value="XANTHINE DEHYDROGENASE SUBUNIT C-RELATED"/>
    <property type="match status" value="1"/>
</dbReference>
<evidence type="ECO:0000313" key="6">
    <source>
        <dbReference type="Proteomes" id="UP001364156"/>
    </source>
</evidence>
<dbReference type="InterPro" id="IPR036318">
    <property type="entry name" value="FAD-bd_PCMH-like_sf"/>
</dbReference>
<dbReference type="SUPFAM" id="SSF55447">
    <property type="entry name" value="CO dehydrogenase flavoprotein C-terminal domain-like"/>
    <property type="match status" value="1"/>
</dbReference>
<dbReference type="Proteomes" id="UP001364156">
    <property type="component" value="Chromosome"/>
</dbReference>
<accession>A0ABZ2HLE3</accession>
<evidence type="ECO:0000256" key="3">
    <source>
        <dbReference type="ARBA" id="ARBA00023002"/>
    </source>
</evidence>
<name>A0ABZ2HLE3_9RHOB</name>
<dbReference type="InterPro" id="IPR005107">
    <property type="entry name" value="CO_DH_flav_C"/>
</dbReference>
<dbReference type="Pfam" id="PF00941">
    <property type="entry name" value="FAD_binding_5"/>
    <property type="match status" value="1"/>
</dbReference>
<gene>
    <name evidence="5" type="ORF">RZ517_08095</name>
</gene>
<dbReference type="Gene3D" id="3.30.390.50">
    <property type="entry name" value="CO dehydrogenase flavoprotein, C-terminal domain"/>
    <property type="match status" value="1"/>
</dbReference>
<dbReference type="Gene3D" id="3.30.465.10">
    <property type="match status" value="1"/>
</dbReference>
<organism evidence="5 6">
    <name type="scientific">Roseovarius phycicola</name>
    <dbReference type="NCBI Taxonomy" id="3080976"/>
    <lineage>
        <taxon>Bacteria</taxon>
        <taxon>Pseudomonadati</taxon>
        <taxon>Pseudomonadota</taxon>
        <taxon>Alphaproteobacteria</taxon>
        <taxon>Rhodobacterales</taxon>
        <taxon>Roseobacteraceae</taxon>
        <taxon>Roseovarius</taxon>
    </lineage>
</organism>
<dbReference type="SUPFAM" id="SSF56176">
    <property type="entry name" value="FAD-binding/transporter-associated domain-like"/>
    <property type="match status" value="1"/>
</dbReference>
<dbReference type="RefSeq" id="WP_338550941.1">
    <property type="nucleotide sequence ID" value="NZ_CP146069.1"/>
</dbReference>
<evidence type="ECO:0000259" key="4">
    <source>
        <dbReference type="PROSITE" id="PS51387"/>
    </source>
</evidence>
<dbReference type="PROSITE" id="PS51387">
    <property type="entry name" value="FAD_PCMH"/>
    <property type="match status" value="1"/>
</dbReference>
<protein>
    <submittedName>
        <fullName evidence="5">Xanthine dehydrogenase family protein subunit M</fullName>
    </submittedName>
</protein>
<keyword evidence="3" id="KW-0560">Oxidoreductase</keyword>
<evidence type="ECO:0000256" key="2">
    <source>
        <dbReference type="ARBA" id="ARBA00022827"/>
    </source>
</evidence>
<evidence type="ECO:0000313" key="5">
    <source>
        <dbReference type="EMBL" id="WWR48118.1"/>
    </source>
</evidence>
<dbReference type="InterPro" id="IPR016167">
    <property type="entry name" value="FAD-bd_PCMH_sub1"/>
</dbReference>
<dbReference type="SMART" id="SM01092">
    <property type="entry name" value="CO_deh_flav_C"/>
    <property type="match status" value="1"/>
</dbReference>
<dbReference type="InterPro" id="IPR016166">
    <property type="entry name" value="FAD-bd_PCMH"/>
</dbReference>
<feature type="domain" description="FAD-binding PCMH-type" evidence="4">
    <location>
        <begin position="1"/>
        <end position="170"/>
    </location>
</feature>
<dbReference type="EMBL" id="CP146069">
    <property type="protein sequence ID" value="WWR48118.1"/>
    <property type="molecule type" value="Genomic_DNA"/>
</dbReference>
<dbReference type="InterPro" id="IPR051312">
    <property type="entry name" value="Diverse_Substr_Oxidored"/>
</dbReference>
<dbReference type="InterPro" id="IPR036683">
    <property type="entry name" value="CO_DH_flav_C_dom_sf"/>
</dbReference>
<keyword evidence="6" id="KW-1185">Reference proteome</keyword>
<dbReference type="Pfam" id="PF03450">
    <property type="entry name" value="CO_deh_flav_C"/>
    <property type="match status" value="1"/>
</dbReference>
<sequence>MYSFNYHNPSSQQEAEELLASTDSPSLLAGGQTLLPTLKHRLAEPSDLIDLKGISGLSGIHKENNSIVIGATTTHCAVSENELVARHIPALSKLASGIGDQQVRHRGTIGGSVANNDPAADYPAGCIGLGATIRTNRREIDADDFFVDLFETALEEDEMILAVSFPIPQQAAYIKFPNPASRYALVGVMLSKTGGDVRVAVTGAGSAGVFRDSHIEAILGKNFSAEAIDGSGIDEADISADIHASAEYRKHLIGEMARRAVEAASGG</sequence>
<dbReference type="InterPro" id="IPR002346">
    <property type="entry name" value="Mopterin_DH_FAD-bd"/>
</dbReference>
<proteinExistence type="predicted"/>
<evidence type="ECO:0000256" key="1">
    <source>
        <dbReference type="ARBA" id="ARBA00022630"/>
    </source>
</evidence>
<dbReference type="InterPro" id="IPR016169">
    <property type="entry name" value="FAD-bd_PCMH_sub2"/>
</dbReference>